<dbReference type="Proteomes" id="UP001055247">
    <property type="component" value="Unassembled WGS sequence"/>
</dbReference>
<dbReference type="AlphaFoldDB" id="A0AAV4ZRJ0"/>
<name>A0AAV4ZRJ0_9HYPH</name>
<comment type="caution">
    <text evidence="1">The sequence shown here is derived from an EMBL/GenBank/DDBJ whole genome shotgun (WGS) entry which is preliminary data.</text>
</comment>
<proteinExistence type="predicted"/>
<evidence type="ECO:0000313" key="1">
    <source>
        <dbReference type="EMBL" id="GJD91160.1"/>
    </source>
</evidence>
<protein>
    <recommendedName>
        <fullName evidence="3">Transcriptional regulator</fullName>
    </recommendedName>
</protein>
<evidence type="ECO:0000313" key="2">
    <source>
        <dbReference type="Proteomes" id="UP001055247"/>
    </source>
</evidence>
<organism evidence="1 2">
    <name type="scientific">Methylobacterium hispanicum</name>
    <dbReference type="NCBI Taxonomy" id="270350"/>
    <lineage>
        <taxon>Bacteria</taxon>
        <taxon>Pseudomonadati</taxon>
        <taxon>Pseudomonadota</taxon>
        <taxon>Alphaproteobacteria</taxon>
        <taxon>Hyphomicrobiales</taxon>
        <taxon>Methylobacteriaceae</taxon>
        <taxon>Methylobacterium</taxon>
    </lineage>
</organism>
<reference evidence="1" key="1">
    <citation type="journal article" date="2016" name="Front. Microbiol.">
        <title>Genome Sequence of the Piezophilic, Mesophilic Sulfate-Reducing Bacterium Desulfovibrio indicus J2T.</title>
        <authorList>
            <person name="Cao J."/>
            <person name="Maignien L."/>
            <person name="Shao Z."/>
            <person name="Alain K."/>
            <person name="Jebbar M."/>
        </authorList>
    </citation>
    <scope>NUCLEOTIDE SEQUENCE</scope>
    <source>
        <strain evidence="1">DSM 16372</strain>
    </source>
</reference>
<dbReference type="EMBL" id="BPQO01000024">
    <property type="protein sequence ID" value="GJD91160.1"/>
    <property type="molecule type" value="Genomic_DNA"/>
</dbReference>
<gene>
    <name evidence="1" type="ORF">BHAOGJBA_4708</name>
</gene>
<sequence>MTVEEVRERLRARIDKAGGHTAFARENRVSPVYVHDALAGRRAPGPAILRALGLTKTTSVEYREAANG</sequence>
<reference evidence="1" key="2">
    <citation type="submission" date="2021-08" db="EMBL/GenBank/DDBJ databases">
        <authorList>
            <person name="Tani A."/>
            <person name="Ola A."/>
            <person name="Ogura Y."/>
            <person name="Katsura K."/>
            <person name="Hayashi T."/>
        </authorList>
    </citation>
    <scope>NUCLEOTIDE SEQUENCE</scope>
    <source>
        <strain evidence="1">DSM 16372</strain>
    </source>
</reference>
<evidence type="ECO:0008006" key="3">
    <source>
        <dbReference type="Google" id="ProtNLM"/>
    </source>
</evidence>
<accession>A0AAV4ZRJ0</accession>
<keyword evidence="2" id="KW-1185">Reference proteome</keyword>
<dbReference type="RefSeq" id="WP_238231340.1">
    <property type="nucleotide sequence ID" value="NZ_BPQO01000024.1"/>
</dbReference>